<gene>
    <name evidence="2" type="ORF">GN242_01180</name>
</gene>
<dbReference type="AlphaFoldDB" id="A0A6I6EHA9"/>
<name>A0A6I6EHA9_9GAMM</name>
<keyword evidence="1" id="KW-0175">Coiled coil</keyword>
<evidence type="ECO:0000313" key="2">
    <source>
        <dbReference type="EMBL" id="QGU85921.1"/>
    </source>
</evidence>
<dbReference type="KEGG" id="erwi:GN242_01180"/>
<dbReference type="EMBL" id="CP046509">
    <property type="protein sequence ID" value="QGU85921.1"/>
    <property type="molecule type" value="Genomic_DNA"/>
</dbReference>
<evidence type="ECO:0000256" key="1">
    <source>
        <dbReference type="SAM" id="Coils"/>
    </source>
</evidence>
<feature type="coiled-coil region" evidence="1">
    <location>
        <begin position="2"/>
        <end position="39"/>
    </location>
</feature>
<sequence length="46" mass="5282">MLVLDSEEVEDLKREQEALRQQMRQIKQANRDMKNAAKAALGGIRV</sequence>
<protein>
    <submittedName>
        <fullName evidence="2">Uncharacterized protein</fullName>
    </submittedName>
</protein>
<organism evidence="2 3">
    <name type="scientific">Erwinia sorbitola</name>
    <dbReference type="NCBI Taxonomy" id="2681984"/>
    <lineage>
        <taxon>Bacteria</taxon>
        <taxon>Pseudomonadati</taxon>
        <taxon>Pseudomonadota</taxon>
        <taxon>Gammaproteobacteria</taxon>
        <taxon>Enterobacterales</taxon>
        <taxon>Erwiniaceae</taxon>
        <taxon>Erwinia</taxon>
    </lineage>
</organism>
<reference evidence="2 3" key="1">
    <citation type="submission" date="2019-12" db="EMBL/GenBank/DDBJ databases">
        <title>Erwinia sp. nov., isolated from droppings of birds in the Qinghai-Tiebt plateau of China.</title>
        <authorList>
            <person name="Ge Y."/>
        </authorList>
    </citation>
    <scope>NUCLEOTIDE SEQUENCE [LARGE SCALE GENOMIC DNA]</scope>
    <source>
        <strain evidence="2 3">J780</strain>
    </source>
</reference>
<dbReference type="Proteomes" id="UP000424752">
    <property type="component" value="Chromosome"/>
</dbReference>
<accession>A0A6I6EHA9</accession>
<proteinExistence type="predicted"/>
<dbReference type="RefSeq" id="WP_156286792.1">
    <property type="nucleotide sequence ID" value="NZ_CP046509.1"/>
</dbReference>
<evidence type="ECO:0000313" key="3">
    <source>
        <dbReference type="Proteomes" id="UP000424752"/>
    </source>
</evidence>